<keyword evidence="9" id="KW-0479">Metal-binding</keyword>
<dbReference type="InterPro" id="IPR038076">
    <property type="entry name" value="MgtE_N_sf"/>
</dbReference>
<dbReference type="Pfam" id="PF00571">
    <property type="entry name" value="CBS"/>
    <property type="match status" value="2"/>
</dbReference>
<comment type="caution">
    <text evidence="11">The sequence shown here is derived from an EMBL/GenBank/DDBJ whole genome shotgun (WGS) entry which is preliminary data.</text>
</comment>
<organism evidence="11 12">
    <name type="scientific">Paenibacillus selenitireducens</name>
    <dbReference type="NCBI Taxonomy" id="1324314"/>
    <lineage>
        <taxon>Bacteria</taxon>
        <taxon>Bacillati</taxon>
        <taxon>Bacillota</taxon>
        <taxon>Bacilli</taxon>
        <taxon>Bacillales</taxon>
        <taxon>Paenibacillaceae</taxon>
        <taxon>Paenibacillus</taxon>
    </lineage>
</organism>
<dbReference type="PANTHER" id="PTHR43773">
    <property type="entry name" value="MAGNESIUM TRANSPORTER MGTE"/>
    <property type="match status" value="1"/>
</dbReference>
<dbReference type="GO" id="GO:0046872">
    <property type="term" value="F:metal ion binding"/>
    <property type="evidence" value="ECO:0007669"/>
    <property type="project" value="UniProtKB-KW"/>
</dbReference>
<dbReference type="AlphaFoldDB" id="A0A1T2X145"/>
<sequence length="454" mass="50423">MNPTYIRQNDEITSRLRLSLASNEIQQFIFTFLSLHVSDQATFFLELNEKNRETILKSLKPSEFAGIFQELSLDDRRHIVAYLDSKYVTEMLNDMVSIEAAAFLKSISRRKAVPLLNAMQPEARTKVERILKYPVNSSGALMHTEFQTVDLADTVDAVLSRLRLSNEDNYYFLYVTNQDLRLIGVVSIHQLLRARSDSKMEMLMNTNIISIHDHADQTNAADLIKKYDLHELPVTNQDGIMIGIMKVDDVLDLLEERMTQRIQNIAALKSGLSFSSSTFRLVSQRLPWLIGLTVVGFLMTKIMAPFIASLEHFTMLALFIPVILGMSGNGGIQSLSVVIRRMSVSPVSGKDSWYLLGKEAGIGVLTGFVCGVFATVLSSLLLDSSLMFSMIIGLALFVSVLFGTITGAILPLIVKRLNIDPAIASGPVVTTLTDIVALLIYYSVATLLIPFATS</sequence>
<evidence type="ECO:0000313" key="12">
    <source>
        <dbReference type="Proteomes" id="UP000190188"/>
    </source>
</evidence>
<dbReference type="Pfam" id="PF03448">
    <property type="entry name" value="MgtE_N"/>
    <property type="match status" value="1"/>
</dbReference>
<feature type="transmembrane region" description="Helical" evidence="9">
    <location>
        <begin position="388"/>
        <end position="414"/>
    </location>
</feature>
<feature type="transmembrane region" description="Helical" evidence="9">
    <location>
        <begin position="360"/>
        <end position="382"/>
    </location>
</feature>
<evidence type="ECO:0000259" key="10">
    <source>
        <dbReference type="PROSITE" id="PS51371"/>
    </source>
</evidence>
<feature type="transmembrane region" description="Helical" evidence="9">
    <location>
        <begin position="286"/>
        <end position="307"/>
    </location>
</feature>
<dbReference type="SUPFAM" id="SSF54631">
    <property type="entry name" value="CBS-domain pair"/>
    <property type="match status" value="1"/>
</dbReference>
<keyword evidence="12" id="KW-1185">Reference proteome</keyword>
<dbReference type="InterPro" id="IPR000644">
    <property type="entry name" value="CBS_dom"/>
</dbReference>
<dbReference type="InterPro" id="IPR006668">
    <property type="entry name" value="Mg_transptr_MgtE_intracell_dom"/>
</dbReference>
<dbReference type="PROSITE" id="PS51371">
    <property type="entry name" value="CBS"/>
    <property type="match status" value="2"/>
</dbReference>
<dbReference type="OrthoDB" id="9790355at2"/>
<dbReference type="EMBL" id="MSZX01000015">
    <property type="protein sequence ID" value="OPA73600.1"/>
    <property type="molecule type" value="Genomic_DNA"/>
</dbReference>
<evidence type="ECO:0000256" key="6">
    <source>
        <dbReference type="ARBA" id="ARBA00022989"/>
    </source>
</evidence>
<keyword evidence="6 9" id="KW-1133">Transmembrane helix</keyword>
<keyword evidence="5 9" id="KW-0460">Magnesium</keyword>
<comment type="subcellular location">
    <subcellularLocation>
        <location evidence="9">Cell membrane</location>
        <topology evidence="9">Multi-pass membrane protein</topology>
    </subcellularLocation>
    <subcellularLocation>
        <location evidence="1">Membrane</location>
        <topology evidence="1">Multi-pass membrane protein</topology>
    </subcellularLocation>
</comment>
<dbReference type="NCBIfam" id="TIGR00400">
    <property type="entry name" value="mgtE"/>
    <property type="match status" value="1"/>
</dbReference>
<evidence type="ECO:0000256" key="4">
    <source>
        <dbReference type="ARBA" id="ARBA00022692"/>
    </source>
</evidence>
<proteinExistence type="inferred from homology"/>
<evidence type="ECO:0000256" key="8">
    <source>
        <dbReference type="PROSITE-ProRule" id="PRU00703"/>
    </source>
</evidence>
<keyword evidence="3 9" id="KW-0813">Transport</keyword>
<evidence type="ECO:0000256" key="5">
    <source>
        <dbReference type="ARBA" id="ARBA00022842"/>
    </source>
</evidence>
<dbReference type="InterPro" id="IPR006669">
    <property type="entry name" value="MgtE_transporter"/>
</dbReference>
<dbReference type="Gene3D" id="1.10.357.20">
    <property type="entry name" value="SLC41 divalent cation transporters, integral membrane domain"/>
    <property type="match status" value="1"/>
</dbReference>
<dbReference type="Gene3D" id="3.10.580.10">
    <property type="entry name" value="CBS-domain"/>
    <property type="match status" value="1"/>
</dbReference>
<keyword evidence="9" id="KW-1003">Cell membrane</keyword>
<comment type="subunit">
    <text evidence="9">Homodimer.</text>
</comment>
<dbReference type="CDD" id="cd04606">
    <property type="entry name" value="CBS_pair_Mg_transporter"/>
    <property type="match status" value="1"/>
</dbReference>
<dbReference type="SUPFAM" id="SSF158791">
    <property type="entry name" value="MgtE N-terminal domain-like"/>
    <property type="match status" value="1"/>
</dbReference>
<reference evidence="11 12" key="1">
    <citation type="submission" date="2017-01" db="EMBL/GenBank/DDBJ databases">
        <title>Genome analysis of Paenibacillus selenitrireducens ES3-24.</title>
        <authorList>
            <person name="Xu D."/>
            <person name="Yao R."/>
            <person name="Zheng S."/>
        </authorList>
    </citation>
    <scope>NUCLEOTIDE SEQUENCE [LARGE SCALE GENOMIC DNA]</scope>
    <source>
        <strain evidence="11 12">ES3-24</strain>
    </source>
</reference>
<dbReference type="SUPFAM" id="SSF161093">
    <property type="entry name" value="MgtE membrane domain-like"/>
    <property type="match status" value="1"/>
</dbReference>
<dbReference type="InterPro" id="IPR006667">
    <property type="entry name" value="SLC41_membr_dom"/>
</dbReference>
<dbReference type="Gene3D" id="1.25.60.10">
    <property type="entry name" value="MgtE N-terminal domain-like"/>
    <property type="match status" value="1"/>
</dbReference>
<evidence type="ECO:0000256" key="2">
    <source>
        <dbReference type="ARBA" id="ARBA00009749"/>
    </source>
</evidence>
<dbReference type="RefSeq" id="WP_078502448.1">
    <property type="nucleotide sequence ID" value="NZ_MSZX01000015.1"/>
</dbReference>
<comment type="similarity">
    <text evidence="2 9">Belongs to the SLC41A transporter family.</text>
</comment>
<dbReference type="InterPro" id="IPR046342">
    <property type="entry name" value="CBS_dom_sf"/>
</dbReference>
<keyword evidence="4 9" id="KW-0812">Transmembrane</keyword>
<comment type="function">
    <text evidence="9">Acts as a magnesium transporter.</text>
</comment>
<keyword evidence="7 9" id="KW-0472">Membrane</keyword>
<dbReference type="GO" id="GO:0015095">
    <property type="term" value="F:magnesium ion transmembrane transporter activity"/>
    <property type="evidence" value="ECO:0007669"/>
    <property type="project" value="UniProtKB-UniRule"/>
</dbReference>
<dbReference type="SMART" id="SM00924">
    <property type="entry name" value="MgtE_N"/>
    <property type="match status" value="1"/>
</dbReference>
<dbReference type="SMART" id="SM00116">
    <property type="entry name" value="CBS"/>
    <property type="match status" value="2"/>
</dbReference>
<name>A0A1T2X145_9BACL</name>
<dbReference type="STRING" id="1324314.BVG16_27715"/>
<evidence type="ECO:0000256" key="1">
    <source>
        <dbReference type="ARBA" id="ARBA00004141"/>
    </source>
</evidence>
<dbReference type="Pfam" id="PF01769">
    <property type="entry name" value="MgtE"/>
    <property type="match status" value="1"/>
</dbReference>
<dbReference type="Proteomes" id="UP000190188">
    <property type="component" value="Unassembled WGS sequence"/>
</dbReference>
<evidence type="ECO:0000256" key="3">
    <source>
        <dbReference type="ARBA" id="ARBA00022448"/>
    </source>
</evidence>
<gene>
    <name evidence="11" type="ORF">BVG16_27715</name>
</gene>
<dbReference type="GO" id="GO:0005886">
    <property type="term" value="C:plasma membrane"/>
    <property type="evidence" value="ECO:0007669"/>
    <property type="project" value="UniProtKB-SubCell"/>
</dbReference>
<evidence type="ECO:0000256" key="7">
    <source>
        <dbReference type="ARBA" id="ARBA00023136"/>
    </source>
</evidence>
<dbReference type="InterPro" id="IPR036739">
    <property type="entry name" value="SLC41_membr_dom_sf"/>
</dbReference>
<keyword evidence="8" id="KW-0129">CBS domain</keyword>
<protein>
    <recommendedName>
        <fullName evidence="9">Magnesium transporter MgtE</fullName>
    </recommendedName>
</protein>
<dbReference type="PANTHER" id="PTHR43773:SF1">
    <property type="entry name" value="MAGNESIUM TRANSPORTER MGTE"/>
    <property type="match status" value="1"/>
</dbReference>
<feature type="transmembrane region" description="Helical" evidence="9">
    <location>
        <begin position="313"/>
        <end position="339"/>
    </location>
</feature>
<evidence type="ECO:0000256" key="9">
    <source>
        <dbReference type="RuleBase" id="RU362011"/>
    </source>
</evidence>
<feature type="transmembrane region" description="Helical" evidence="9">
    <location>
        <begin position="435"/>
        <end position="453"/>
    </location>
</feature>
<feature type="domain" description="CBS" evidence="10">
    <location>
        <begin position="204"/>
        <end position="260"/>
    </location>
</feature>
<accession>A0A1T2X145</accession>
<evidence type="ECO:0000313" key="11">
    <source>
        <dbReference type="EMBL" id="OPA73600.1"/>
    </source>
</evidence>
<feature type="domain" description="CBS" evidence="10">
    <location>
        <begin position="142"/>
        <end position="202"/>
    </location>
</feature>